<reference evidence="7" key="1">
    <citation type="submission" date="2017-09" db="EMBL/GenBank/DDBJ databases">
        <title>Depth-based differentiation of microbial function through sediment-hosted aquifers and enrichment of novel symbionts in the deep terrestrial subsurface.</title>
        <authorList>
            <person name="Probst A.J."/>
            <person name="Ladd B."/>
            <person name="Jarett J.K."/>
            <person name="Geller-Mcgrath D.E."/>
            <person name="Sieber C.M.K."/>
            <person name="Emerson J.B."/>
            <person name="Anantharaman K."/>
            <person name="Thomas B.C."/>
            <person name="Malmstrom R."/>
            <person name="Stieglmeier M."/>
            <person name="Klingl A."/>
            <person name="Woyke T."/>
            <person name="Ryan C.M."/>
            <person name="Banfield J.F."/>
        </authorList>
    </citation>
    <scope>NUCLEOTIDE SEQUENCE [LARGE SCALE GENOMIC DNA]</scope>
</reference>
<dbReference type="Gene3D" id="2.60.40.4380">
    <property type="entry name" value="Translational regulator CsrA"/>
    <property type="match status" value="1"/>
</dbReference>
<gene>
    <name evidence="5 6" type="primary">csrA</name>
    <name evidence="6" type="ORF">COS30_01460</name>
</gene>
<accession>A0A2M7D6A2</accession>
<sequence>MLILTRKLGESITIGDEIKVTVLGVFGRQVRIGIDAPPNIVVHREEIYLKIQNEGRKSPPKSDGGVARIIKTIRTKLSKNP</sequence>
<keyword evidence="5" id="KW-1005">Bacterial flagellum biogenesis</keyword>
<dbReference type="NCBIfam" id="TIGR00202">
    <property type="entry name" value="csrA"/>
    <property type="match status" value="1"/>
</dbReference>
<evidence type="ECO:0000256" key="4">
    <source>
        <dbReference type="ARBA" id="ARBA00022884"/>
    </source>
</evidence>
<dbReference type="GO" id="GO:0044781">
    <property type="term" value="P:bacterial-type flagellum organization"/>
    <property type="evidence" value="ECO:0007669"/>
    <property type="project" value="UniProtKB-KW"/>
</dbReference>
<dbReference type="PANTHER" id="PTHR34984:SF1">
    <property type="entry name" value="CARBON STORAGE REGULATOR"/>
    <property type="match status" value="1"/>
</dbReference>
<evidence type="ECO:0000256" key="1">
    <source>
        <dbReference type="ARBA" id="ARBA00022490"/>
    </source>
</evidence>
<dbReference type="SUPFAM" id="SSF117130">
    <property type="entry name" value="CsrA-like"/>
    <property type="match status" value="1"/>
</dbReference>
<dbReference type="GO" id="GO:0045947">
    <property type="term" value="P:negative regulation of translational initiation"/>
    <property type="evidence" value="ECO:0007669"/>
    <property type="project" value="UniProtKB-UniRule"/>
</dbReference>
<dbReference type="InterPro" id="IPR003751">
    <property type="entry name" value="CsrA"/>
</dbReference>
<dbReference type="GO" id="GO:0048027">
    <property type="term" value="F:mRNA 5'-UTR binding"/>
    <property type="evidence" value="ECO:0007669"/>
    <property type="project" value="UniProtKB-UniRule"/>
</dbReference>
<comment type="caution">
    <text evidence="6">The sequence shown here is derived from an EMBL/GenBank/DDBJ whole genome shotgun (WGS) entry which is preliminary data.</text>
</comment>
<evidence type="ECO:0000256" key="5">
    <source>
        <dbReference type="HAMAP-Rule" id="MF_00167"/>
    </source>
</evidence>
<dbReference type="AlphaFoldDB" id="A0A2M7D6A2"/>
<dbReference type="InterPro" id="IPR036107">
    <property type="entry name" value="CsrA_sf"/>
</dbReference>
<comment type="subcellular location">
    <subcellularLocation>
        <location evidence="5">Cytoplasm</location>
    </subcellularLocation>
</comment>
<keyword evidence="4 5" id="KW-0694">RNA-binding</keyword>
<dbReference type="GO" id="GO:0005829">
    <property type="term" value="C:cytosol"/>
    <property type="evidence" value="ECO:0007669"/>
    <property type="project" value="TreeGrafter"/>
</dbReference>
<evidence type="ECO:0000256" key="2">
    <source>
        <dbReference type="ARBA" id="ARBA00022491"/>
    </source>
</evidence>
<dbReference type="HAMAP" id="MF_00167">
    <property type="entry name" value="CsrA"/>
    <property type="match status" value="1"/>
</dbReference>
<comment type="subunit">
    <text evidence="5">Homodimer; the beta-strands of each monomer intercalate to form a hydrophobic core, while the alpha-helices form wings that extend away from the core.</text>
</comment>
<evidence type="ECO:0000256" key="3">
    <source>
        <dbReference type="ARBA" id="ARBA00022845"/>
    </source>
</evidence>
<dbReference type="EMBL" id="PEUE01000035">
    <property type="protein sequence ID" value="PIV38542.1"/>
    <property type="molecule type" value="Genomic_DNA"/>
</dbReference>
<dbReference type="PANTHER" id="PTHR34984">
    <property type="entry name" value="CARBON STORAGE REGULATOR"/>
    <property type="match status" value="1"/>
</dbReference>
<dbReference type="Proteomes" id="UP000229247">
    <property type="component" value="Unassembled WGS sequence"/>
</dbReference>
<comment type="similarity">
    <text evidence="5">Belongs to the CsrA/RsmA family.</text>
</comment>
<dbReference type="GO" id="GO:0006109">
    <property type="term" value="P:regulation of carbohydrate metabolic process"/>
    <property type="evidence" value="ECO:0007669"/>
    <property type="project" value="InterPro"/>
</dbReference>
<evidence type="ECO:0000313" key="6">
    <source>
        <dbReference type="EMBL" id="PIV38542.1"/>
    </source>
</evidence>
<protein>
    <recommendedName>
        <fullName evidence="5">Translational regulator CsrA</fullName>
    </recommendedName>
</protein>
<comment type="function">
    <text evidence="5">A translational regulator that binds mRNA to regulate translation initiation and/or mRNA stability. Usually binds in the 5'-UTR at or near the Shine-Dalgarno sequence preventing ribosome-binding, thus repressing translation. Its main target seems to be the major flagellin gene, while its function is anatagonized by FliW.</text>
</comment>
<keyword evidence="1 5" id="KW-0963">Cytoplasm</keyword>
<dbReference type="GO" id="GO:1902208">
    <property type="term" value="P:regulation of bacterial-type flagellum assembly"/>
    <property type="evidence" value="ECO:0007669"/>
    <property type="project" value="UniProtKB-UniRule"/>
</dbReference>
<evidence type="ECO:0000313" key="7">
    <source>
        <dbReference type="Proteomes" id="UP000229247"/>
    </source>
</evidence>
<dbReference type="Pfam" id="PF02599">
    <property type="entry name" value="CsrA"/>
    <property type="match status" value="1"/>
</dbReference>
<name>A0A2M7D6A2_9BACT</name>
<keyword evidence="3 5" id="KW-0810">Translation regulation</keyword>
<organism evidence="6 7">
    <name type="scientific">Candidatus Portnoybacteria bacterium CG02_land_8_20_14_3_00_45_8</name>
    <dbReference type="NCBI Taxonomy" id="1974807"/>
    <lineage>
        <taxon>Bacteria</taxon>
        <taxon>Candidatus Portnoyibacteriota</taxon>
    </lineage>
</organism>
<dbReference type="NCBIfam" id="NF002469">
    <property type="entry name" value="PRK01712.1"/>
    <property type="match status" value="1"/>
</dbReference>
<proteinExistence type="inferred from homology"/>
<keyword evidence="2 5" id="KW-0678">Repressor</keyword>
<dbReference type="FunFam" id="2.60.40.4380:FF:000002">
    <property type="entry name" value="Translational regulator CsrA"/>
    <property type="match status" value="1"/>
</dbReference>
<dbReference type="GO" id="GO:0006402">
    <property type="term" value="P:mRNA catabolic process"/>
    <property type="evidence" value="ECO:0007669"/>
    <property type="project" value="InterPro"/>
</dbReference>